<dbReference type="Gene3D" id="3.30.710.10">
    <property type="entry name" value="Potassium Channel Kv1.1, Chain A"/>
    <property type="match status" value="1"/>
</dbReference>
<dbReference type="PANTHER" id="PTHR46306:SF1">
    <property type="entry name" value="BTB_POZ DOMAIN-CONTAINING PROTEIN 9"/>
    <property type="match status" value="1"/>
</dbReference>
<dbReference type="SMART" id="SM00225">
    <property type="entry name" value="BTB"/>
    <property type="match status" value="1"/>
</dbReference>
<evidence type="ECO:0000313" key="3">
    <source>
        <dbReference type="Proteomes" id="UP001178507"/>
    </source>
</evidence>
<dbReference type="InterPro" id="IPR000210">
    <property type="entry name" value="BTB/POZ_dom"/>
</dbReference>
<name>A0AA36J3W7_9DINO</name>
<dbReference type="AlphaFoldDB" id="A0AA36J3W7"/>
<dbReference type="PANTHER" id="PTHR46306">
    <property type="entry name" value="BTB/POZ DOMAIN-CONTAINING PROTEIN 9"/>
    <property type="match status" value="1"/>
</dbReference>
<reference evidence="2" key="1">
    <citation type="submission" date="2023-08" db="EMBL/GenBank/DDBJ databases">
        <authorList>
            <person name="Chen Y."/>
            <person name="Shah S."/>
            <person name="Dougan E. K."/>
            <person name="Thang M."/>
            <person name="Chan C."/>
        </authorList>
    </citation>
    <scope>NUCLEOTIDE SEQUENCE</scope>
</reference>
<feature type="domain" description="BTB" evidence="1">
    <location>
        <begin position="172"/>
        <end position="244"/>
    </location>
</feature>
<dbReference type="InterPro" id="IPR011333">
    <property type="entry name" value="SKP1/BTB/POZ_sf"/>
</dbReference>
<organism evidence="2 3">
    <name type="scientific">Effrenium voratum</name>
    <dbReference type="NCBI Taxonomy" id="2562239"/>
    <lineage>
        <taxon>Eukaryota</taxon>
        <taxon>Sar</taxon>
        <taxon>Alveolata</taxon>
        <taxon>Dinophyceae</taxon>
        <taxon>Suessiales</taxon>
        <taxon>Symbiodiniaceae</taxon>
        <taxon>Effrenium</taxon>
    </lineage>
</organism>
<accession>A0AA36J3W7</accession>
<dbReference type="SUPFAM" id="SSF54695">
    <property type="entry name" value="POZ domain"/>
    <property type="match status" value="1"/>
</dbReference>
<evidence type="ECO:0000259" key="1">
    <source>
        <dbReference type="PROSITE" id="PS50097"/>
    </source>
</evidence>
<dbReference type="EMBL" id="CAUJNA010003325">
    <property type="protein sequence ID" value="CAJ1399137.1"/>
    <property type="molecule type" value="Genomic_DNA"/>
</dbReference>
<dbReference type="Proteomes" id="UP001178507">
    <property type="component" value="Unassembled WGS sequence"/>
</dbReference>
<evidence type="ECO:0000313" key="2">
    <source>
        <dbReference type="EMBL" id="CAJ1399137.1"/>
    </source>
</evidence>
<dbReference type="CDD" id="cd18186">
    <property type="entry name" value="BTB_POZ_ZBTB_KLHL-like"/>
    <property type="match status" value="1"/>
</dbReference>
<comment type="caution">
    <text evidence="2">The sequence shown here is derived from an EMBL/GenBank/DDBJ whole genome shotgun (WGS) entry which is preliminary data.</text>
</comment>
<proteinExistence type="predicted"/>
<protein>
    <recommendedName>
        <fullName evidence="1">BTB domain-containing protein</fullName>
    </recommendedName>
</protein>
<dbReference type="Pfam" id="PF00651">
    <property type="entry name" value="BTB"/>
    <property type="match status" value="1"/>
</dbReference>
<gene>
    <name evidence="2" type="ORF">EVOR1521_LOCUS22725</name>
</gene>
<dbReference type="InterPro" id="IPR052407">
    <property type="entry name" value="BTB_POZ_domain_cont_9"/>
</dbReference>
<keyword evidence="3" id="KW-1185">Reference proteome</keyword>
<sequence>MVSHQWLWEALRNGKDDVVISKLVPMDWDWNQVHPSLGTPLMAIVPDGLRLSSNTASAAPIWKLIRFCMAQGADPRKVAKNLENSRSTWGSEGTAYPRLDAVDRSGHSALSLVFAFRRACCKFEKEYASQISNADQMLSVFAEFVPHEEPVVNVPEAVVEMWERLCADEDSADVQLEVVEKETEPQTLRAHGSVLLTASPVLKALLLAPMKEGRTRNIRVEGVTVESTKLFLQLMYTGVTELEVRASVLLGVLDLAHRWQVPHLVHMAERSLVEMVGLETLGELCEAGVLKQLPKLRSACRCFALMNPEAESVVNSDSFPPREDVIVGTVR</sequence>
<dbReference type="PROSITE" id="PS50097">
    <property type="entry name" value="BTB"/>
    <property type="match status" value="1"/>
</dbReference>
<dbReference type="GO" id="GO:0005737">
    <property type="term" value="C:cytoplasm"/>
    <property type="evidence" value="ECO:0007669"/>
    <property type="project" value="TreeGrafter"/>
</dbReference>